<evidence type="ECO:0000256" key="6">
    <source>
        <dbReference type="PROSITE-ProRule" id="PRU00076"/>
    </source>
</evidence>
<dbReference type="GO" id="GO:0048646">
    <property type="term" value="P:anatomical structure formation involved in morphogenesis"/>
    <property type="evidence" value="ECO:0007669"/>
    <property type="project" value="UniProtKB-ARBA"/>
</dbReference>
<evidence type="ECO:0000256" key="5">
    <source>
        <dbReference type="ARBA" id="ARBA00023180"/>
    </source>
</evidence>
<dbReference type="GO" id="GO:0030097">
    <property type="term" value="P:hemopoiesis"/>
    <property type="evidence" value="ECO:0007669"/>
    <property type="project" value="UniProtKB-ARBA"/>
</dbReference>
<evidence type="ECO:0000313" key="10">
    <source>
        <dbReference type="EnsemblMetazoa" id="XP_038050477.1"/>
    </source>
</evidence>
<keyword evidence="5" id="KW-0325">Glycoprotein</keyword>
<name>A0A913ZFA9_PATMI</name>
<dbReference type="GO" id="GO:0009952">
    <property type="term" value="P:anterior/posterior pattern specification"/>
    <property type="evidence" value="ECO:0007669"/>
    <property type="project" value="UniProtKB-ARBA"/>
</dbReference>
<dbReference type="EnsemblMetazoa" id="XM_038194549.1">
    <property type="protein sequence ID" value="XP_038050477.1"/>
    <property type="gene ID" value="LOC119723732"/>
</dbReference>
<keyword evidence="7" id="KW-1133">Transmembrane helix</keyword>
<keyword evidence="3" id="KW-0677">Repeat</keyword>
<dbReference type="SMART" id="SM00179">
    <property type="entry name" value="EGF_CA"/>
    <property type="match status" value="5"/>
</dbReference>
<feature type="disulfide bond" evidence="6">
    <location>
        <begin position="404"/>
        <end position="413"/>
    </location>
</feature>
<accession>A0A913ZFA9</accession>
<dbReference type="FunFam" id="2.10.25.10:FF:000122">
    <property type="entry name" value="Protein crumbs homolog 2"/>
    <property type="match status" value="1"/>
</dbReference>
<dbReference type="PROSITE" id="PS00022">
    <property type="entry name" value="EGF_1"/>
    <property type="match status" value="6"/>
</dbReference>
<dbReference type="GO" id="GO:0005886">
    <property type="term" value="C:plasma membrane"/>
    <property type="evidence" value="ECO:0007669"/>
    <property type="project" value="TreeGrafter"/>
</dbReference>
<evidence type="ECO:0000256" key="3">
    <source>
        <dbReference type="ARBA" id="ARBA00022737"/>
    </source>
</evidence>
<evidence type="ECO:0000256" key="1">
    <source>
        <dbReference type="ARBA" id="ARBA00022536"/>
    </source>
</evidence>
<keyword evidence="11" id="KW-1185">Reference proteome</keyword>
<evidence type="ECO:0000256" key="4">
    <source>
        <dbReference type="ARBA" id="ARBA00023157"/>
    </source>
</evidence>
<dbReference type="PROSITE" id="PS00010">
    <property type="entry name" value="ASX_HYDROXYL"/>
    <property type="match status" value="4"/>
</dbReference>
<comment type="caution">
    <text evidence="6">Lacks conserved residue(s) required for the propagation of feature annotation.</text>
</comment>
<dbReference type="FunFam" id="2.10.25.10:FF:000143">
    <property type="entry name" value="Protein crumbs 1"/>
    <property type="match status" value="1"/>
</dbReference>
<protein>
    <recommendedName>
        <fullName evidence="9">EGF-like domain-containing protein</fullName>
    </recommendedName>
</protein>
<evidence type="ECO:0000256" key="2">
    <source>
        <dbReference type="ARBA" id="ARBA00022729"/>
    </source>
</evidence>
<dbReference type="GO" id="GO:0045197">
    <property type="term" value="P:establishment or maintenance of epithelial cell apical/basal polarity"/>
    <property type="evidence" value="ECO:0007669"/>
    <property type="project" value="TreeGrafter"/>
</dbReference>
<feature type="domain" description="EGF-like" evidence="9">
    <location>
        <begin position="340"/>
        <end position="376"/>
    </location>
</feature>
<dbReference type="InterPro" id="IPR001881">
    <property type="entry name" value="EGF-like_Ca-bd_dom"/>
</dbReference>
<evidence type="ECO:0000256" key="7">
    <source>
        <dbReference type="SAM" id="Phobius"/>
    </source>
</evidence>
<feature type="chain" id="PRO_5037471487" description="EGF-like domain-containing protein" evidence="8">
    <location>
        <begin position="26"/>
        <end position="522"/>
    </location>
</feature>
<feature type="domain" description="EGF-like" evidence="9">
    <location>
        <begin position="177"/>
        <end position="221"/>
    </location>
</feature>
<dbReference type="GO" id="GO:0032991">
    <property type="term" value="C:protein-containing complex"/>
    <property type="evidence" value="ECO:0007669"/>
    <property type="project" value="TreeGrafter"/>
</dbReference>
<feature type="disulfide bond" evidence="6">
    <location>
        <begin position="253"/>
        <end position="262"/>
    </location>
</feature>
<dbReference type="GO" id="GO:0019904">
    <property type="term" value="F:protein domain specific binding"/>
    <property type="evidence" value="ECO:0007669"/>
    <property type="project" value="UniProtKB-ARBA"/>
</dbReference>
<feature type="domain" description="EGF-like" evidence="9">
    <location>
        <begin position="222"/>
        <end position="263"/>
    </location>
</feature>
<dbReference type="GO" id="GO:0035282">
    <property type="term" value="P:segmentation"/>
    <property type="evidence" value="ECO:0007669"/>
    <property type="project" value="UniProtKB-ARBA"/>
</dbReference>
<dbReference type="Pfam" id="PF00008">
    <property type="entry name" value="EGF"/>
    <property type="match status" value="2"/>
</dbReference>
<keyword evidence="7" id="KW-0812">Transmembrane</keyword>
<dbReference type="GO" id="GO:0007157">
    <property type="term" value="P:heterophilic cell-cell adhesion via plasma membrane cell adhesion molecules"/>
    <property type="evidence" value="ECO:0007669"/>
    <property type="project" value="TreeGrafter"/>
</dbReference>
<dbReference type="FunFam" id="2.10.25.10:FF:000012">
    <property type="entry name" value="Delta-like protein"/>
    <property type="match status" value="1"/>
</dbReference>
<dbReference type="GO" id="GO:0048863">
    <property type="term" value="P:stem cell differentiation"/>
    <property type="evidence" value="ECO:0007669"/>
    <property type="project" value="UniProtKB-ARBA"/>
</dbReference>
<feature type="domain" description="EGF-like" evidence="9">
    <location>
        <begin position="302"/>
        <end position="338"/>
    </location>
</feature>
<dbReference type="InterPro" id="IPR051022">
    <property type="entry name" value="Notch_Cell-Fate_Det"/>
</dbReference>
<evidence type="ECO:0000259" key="9">
    <source>
        <dbReference type="PROSITE" id="PS50026"/>
    </source>
</evidence>
<dbReference type="Pfam" id="PF12661">
    <property type="entry name" value="hEGF"/>
    <property type="match status" value="2"/>
</dbReference>
<feature type="domain" description="EGF-like" evidence="9">
    <location>
        <begin position="378"/>
        <end position="414"/>
    </location>
</feature>
<dbReference type="AlphaFoldDB" id="A0A913ZFA9"/>
<feature type="disulfide bond" evidence="6">
    <location>
        <begin position="269"/>
        <end position="279"/>
    </location>
</feature>
<dbReference type="Gene3D" id="2.10.25.10">
    <property type="entry name" value="Laminin"/>
    <property type="match status" value="6"/>
</dbReference>
<feature type="disulfide bond" evidence="6">
    <location>
        <begin position="192"/>
        <end position="209"/>
    </location>
</feature>
<feature type="transmembrane region" description="Helical" evidence="7">
    <location>
        <begin position="430"/>
        <end position="457"/>
    </location>
</feature>
<dbReference type="InterPro" id="IPR013032">
    <property type="entry name" value="EGF-like_CS"/>
</dbReference>
<dbReference type="RefSeq" id="XP_038050477.1">
    <property type="nucleotide sequence ID" value="XM_038194549.1"/>
</dbReference>
<dbReference type="CDD" id="cd00054">
    <property type="entry name" value="EGF_CA"/>
    <property type="match status" value="4"/>
</dbReference>
<reference evidence="10" key="1">
    <citation type="submission" date="2022-11" db="UniProtKB">
        <authorList>
            <consortium name="EnsemblMetazoa"/>
        </authorList>
    </citation>
    <scope>IDENTIFICATION</scope>
</reference>
<dbReference type="InterPro" id="IPR000742">
    <property type="entry name" value="EGF"/>
</dbReference>
<dbReference type="PRINTS" id="PR00010">
    <property type="entry name" value="EGFBLOOD"/>
</dbReference>
<dbReference type="GeneID" id="119723732"/>
<feature type="signal peptide" evidence="8">
    <location>
        <begin position="1"/>
        <end position="25"/>
    </location>
</feature>
<dbReference type="PROSITE" id="PS01186">
    <property type="entry name" value="EGF_2"/>
    <property type="match status" value="4"/>
</dbReference>
<keyword evidence="1 6" id="KW-0245">EGF-like domain</keyword>
<keyword evidence="4 6" id="KW-1015">Disulfide bond</keyword>
<dbReference type="SMART" id="SM00181">
    <property type="entry name" value="EGF"/>
    <property type="match status" value="6"/>
</dbReference>
<dbReference type="PROSITE" id="PS01187">
    <property type="entry name" value="EGF_CA"/>
    <property type="match status" value="2"/>
</dbReference>
<organism evidence="10 11">
    <name type="scientific">Patiria miniata</name>
    <name type="common">Bat star</name>
    <name type="synonym">Asterina miniata</name>
    <dbReference type="NCBI Taxonomy" id="46514"/>
    <lineage>
        <taxon>Eukaryota</taxon>
        <taxon>Metazoa</taxon>
        <taxon>Echinodermata</taxon>
        <taxon>Eleutherozoa</taxon>
        <taxon>Asterozoa</taxon>
        <taxon>Asteroidea</taxon>
        <taxon>Valvatacea</taxon>
        <taxon>Valvatida</taxon>
        <taxon>Asterinidae</taxon>
        <taxon>Patiria</taxon>
    </lineage>
</organism>
<keyword evidence="7" id="KW-0472">Membrane</keyword>
<feature type="disulfide bond" evidence="6">
    <location>
        <begin position="290"/>
        <end position="299"/>
    </location>
</feature>
<feature type="domain" description="EGF-like" evidence="9">
    <location>
        <begin position="265"/>
        <end position="300"/>
    </location>
</feature>
<dbReference type="GO" id="GO:0005509">
    <property type="term" value="F:calcium ion binding"/>
    <property type="evidence" value="ECO:0007669"/>
    <property type="project" value="InterPro"/>
</dbReference>
<evidence type="ECO:0000313" key="11">
    <source>
        <dbReference type="Proteomes" id="UP000887568"/>
    </source>
</evidence>
<dbReference type="InterPro" id="IPR000152">
    <property type="entry name" value="EGF-type_Asp/Asn_hydroxyl_site"/>
</dbReference>
<dbReference type="InterPro" id="IPR018097">
    <property type="entry name" value="EGF_Ca-bd_CS"/>
</dbReference>
<dbReference type="SUPFAM" id="SSF57196">
    <property type="entry name" value="EGF/Laminin"/>
    <property type="match status" value="6"/>
</dbReference>
<keyword evidence="2 8" id="KW-0732">Signal</keyword>
<dbReference type="PANTHER" id="PTHR24049:SF22">
    <property type="entry name" value="DROSOPHILA CRUMBS HOMOLOG"/>
    <property type="match status" value="1"/>
</dbReference>
<dbReference type="OrthoDB" id="283575at2759"/>
<feature type="disulfide bond" evidence="6">
    <location>
        <begin position="211"/>
        <end position="220"/>
    </location>
</feature>
<feature type="disulfide bond" evidence="6">
    <location>
        <begin position="328"/>
        <end position="337"/>
    </location>
</feature>
<dbReference type="PANTHER" id="PTHR24049">
    <property type="entry name" value="CRUMBS FAMILY MEMBER"/>
    <property type="match status" value="1"/>
</dbReference>
<feature type="disulfide bond" evidence="6">
    <location>
        <begin position="366"/>
        <end position="375"/>
    </location>
</feature>
<sequence>MRKMEPRTKLGRIFTVLGLVFVTLAVLKENIASATSECELPIEHGELAWQSNLTGTVVDVKWNYGKENCNSEGSCFGVNGTQNVPVDVQLKPVQIQRGQVVRFVPGGSFSMQAFRVDLEAFDACDSSHGQAVSDRPSTAPFVVEERYLALGSNLFIVTSPNPLFQCRLGLRVNITVKDNTCHYPESPAGMLCLDHGHCATSVTQENYACHCCAGFTGPHCEEYDGCQSNSCAAGSTCVDKQQGYDGYDYQCVCQRGMMGEHCELEADECVSSPCVHGICQDRVNGYQCYCTPGYTGTHCESEYNECVSSPCRNGGTCLDILNRYECACGPGYTGQHCQTKVDLCASQPCNNATKCEDLGNTYTCQCSSGFWGAHCDENVDECESMPCLNGGSCLDGINSYICHCPPGIIGTHCEILESRTVLEVQEKDNWRFYVVIGCLAGALLFAVCMMVVCVCALQSRTESNKVGHYDPMSDLRKTGYTYDVSSACETRPSKQAIYEVTTVDYRNNPDEPLISSLKPRVI</sequence>
<dbReference type="PROSITE" id="PS50026">
    <property type="entry name" value="EGF_3"/>
    <property type="match status" value="6"/>
</dbReference>
<dbReference type="OMA" id="CECEDAY"/>
<dbReference type="Proteomes" id="UP000887568">
    <property type="component" value="Unplaced"/>
</dbReference>
<proteinExistence type="predicted"/>
<dbReference type="FunFam" id="2.10.25.10:FF:000279">
    <property type="entry name" value="Neurogenic locus notch 1"/>
    <property type="match status" value="1"/>
</dbReference>
<evidence type="ECO:0000256" key="8">
    <source>
        <dbReference type="SAM" id="SignalP"/>
    </source>
</evidence>